<feature type="transmembrane region" description="Helical" evidence="10">
    <location>
        <begin position="200"/>
        <end position="218"/>
    </location>
</feature>
<keyword evidence="4 10" id="KW-0812">Transmembrane</keyword>
<evidence type="ECO:0000256" key="5">
    <source>
        <dbReference type="ARBA" id="ARBA00022725"/>
    </source>
</evidence>
<keyword evidence="5 10" id="KW-0552">Olfaction</keyword>
<evidence type="ECO:0000256" key="10">
    <source>
        <dbReference type="RuleBase" id="RU351113"/>
    </source>
</evidence>
<evidence type="ECO:0000256" key="1">
    <source>
        <dbReference type="ARBA" id="ARBA00004651"/>
    </source>
</evidence>
<feature type="transmembrane region" description="Helical" evidence="10">
    <location>
        <begin position="32"/>
        <end position="55"/>
    </location>
</feature>
<keyword evidence="8 10" id="KW-0675">Receptor</keyword>
<evidence type="ECO:0000256" key="8">
    <source>
        <dbReference type="ARBA" id="ARBA00023170"/>
    </source>
</evidence>
<protein>
    <recommendedName>
        <fullName evidence="10">Odorant receptor</fullName>
    </recommendedName>
</protein>
<reference evidence="11 12" key="1">
    <citation type="submission" date="2019-08" db="EMBL/GenBank/DDBJ databases">
        <title>High quality draft denovo assembly of Nylanderia fulva.</title>
        <authorList>
            <person name="Vargo E.L."/>
            <person name="Tarone A.M."/>
            <person name="Konganti K.R."/>
        </authorList>
    </citation>
    <scope>NUCLEOTIDE SEQUENCE [LARGE SCALE GENOMIC DNA]</scope>
    <source>
        <strain evidence="11">TAMU-Nful-2015</strain>
        <tissue evidence="11">Whole body</tissue>
    </source>
</reference>
<dbReference type="PANTHER" id="PTHR21137">
    <property type="entry name" value="ODORANT RECEPTOR"/>
    <property type="match status" value="1"/>
</dbReference>
<evidence type="ECO:0000313" key="12">
    <source>
        <dbReference type="Proteomes" id="UP000479987"/>
    </source>
</evidence>
<evidence type="ECO:0000256" key="3">
    <source>
        <dbReference type="ARBA" id="ARBA00022606"/>
    </source>
</evidence>
<keyword evidence="7 10" id="KW-0472">Membrane</keyword>
<feature type="transmembrane region" description="Helical" evidence="10">
    <location>
        <begin position="267"/>
        <end position="286"/>
    </location>
</feature>
<dbReference type="PANTHER" id="PTHR21137:SF35">
    <property type="entry name" value="ODORANT RECEPTOR 19A-RELATED"/>
    <property type="match status" value="1"/>
</dbReference>
<dbReference type="Proteomes" id="UP000479987">
    <property type="component" value="Unassembled WGS sequence"/>
</dbReference>
<comment type="similarity">
    <text evidence="10">Belongs to the insect chemoreceptor superfamily. Heteromeric odorant receptor channel (TC 1.A.69) family.</text>
</comment>
<evidence type="ECO:0000256" key="9">
    <source>
        <dbReference type="ARBA" id="ARBA00023224"/>
    </source>
</evidence>
<evidence type="ECO:0000313" key="11">
    <source>
        <dbReference type="EMBL" id="KAF3054242.1"/>
    </source>
</evidence>
<evidence type="ECO:0000256" key="6">
    <source>
        <dbReference type="ARBA" id="ARBA00022989"/>
    </source>
</evidence>
<keyword evidence="2" id="KW-1003">Cell membrane</keyword>
<feature type="transmembrane region" description="Helical" evidence="10">
    <location>
        <begin position="61"/>
        <end position="81"/>
    </location>
</feature>
<keyword evidence="6 10" id="KW-1133">Transmembrane helix</keyword>
<proteinExistence type="inferred from homology"/>
<feature type="transmembrane region" description="Helical" evidence="10">
    <location>
        <begin position="122"/>
        <end position="143"/>
    </location>
</feature>
<sequence length="393" mass="45369">MICIKTEYFNLNRILLFAIGLWPYQRSKFVRLYTILCFGILVSFVILQLTAFATVKCTFDLIIKVLCVTIFFTITVIKYNMFWINTYRMKNLLEQLQYIFNELKDENEIAIFMKYGNNAKRCTAIITSFTICSIFIATLIPVWPQIFDIVLHKNESQPHPTIQLVPQYFNQEKYYYLILLHTNVVICIGATTLAATGAMLLGCVICGCGLFQVASYRIEQTMTIKMLKNVHLKNQTIIYKEIIYAIEIHHKAIKFTEFFMSTIKDSFLFIIIIAVISLSLNIFGIFRDAAHGNKAGFLLHVLGLCVLLVYMFITNYAGQEITNHNNYVYSTVYNSKWYIAPLHAQKLILFMLQRGNKAFHLNIGGLIVASLECFTTLTKASMSYFTVLYPMYQ</sequence>
<evidence type="ECO:0000256" key="4">
    <source>
        <dbReference type="ARBA" id="ARBA00022692"/>
    </source>
</evidence>
<comment type="caution">
    <text evidence="11">The sequence shown here is derived from an EMBL/GenBank/DDBJ whole genome shotgun (WGS) entry which is preliminary data.</text>
</comment>
<dbReference type="GO" id="GO:0004984">
    <property type="term" value="F:olfactory receptor activity"/>
    <property type="evidence" value="ECO:0007669"/>
    <property type="project" value="InterPro"/>
</dbReference>
<dbReference type="InterPro" id="IPR004117">
    <property type="entry name" value="7tm6_olfct_rcpt"/>
</dbReference>
<keyword evidence="3 10" id="KW-0716">Sensory transduction</keyword>
<dbReference type="GO" id="GO:0005886">
    <property type="term" value="C:plasma membrane"/>
    <property type="evidence" value="ECO:0007669"/>
    <property type="project" value="UniProtKB-SubCell"/>
</dbReference>
<evidence type="ECO:0000256" key="2">
    <source>
        <dbReference type="ARBA" id="ARBA00022475"/>
    </source>
</evidence>
<accession>A0A6G1LNV5</accession>
<evidence type="ECO:0000256" key="7">
    <source>
        <dbReference type="ARBA" id="ARBA00023136"/>
    </source>
</evidence>
<keyword evidence="12" id="KW-1185">Reference proteome</keyword>
<comment type="caution">
    <text evidence="10">Lacks conserved residue(s) required for the propagation of feature annotation.</text>
</comment>
<comment type="subcellular location">
    <subcellularLocation>
        <location evidence="1 10">Cell membrane</location>
        <topology evidence="1 10">Multi-pass membrane protein</topology>
    </subcellularLocation>
</comment>
<dbReference type="Pfam" id="PF02949">
    <property type="entry name" value="7tm_6"/>
    <property type="match status" value="1"/>
</dbReference>
<organism evidence="11 12">
    <name type="scientific">Nylanderia fulva</name>
    <dbReference type="NCBI Taxonomy" id="613905"/>
    <lineage>
        <taxon>Eukaryota</taxon>
        <taxon>Metazoa</taxon>
        <taxon>Ecdysozoa</taxon>
        <taxon>Arthropoda</taxon>
        <taxon>Hexapoda</taxon>
        <taxon>Insecta</taxon>
        <taxon>Pterygota</taxon>
        <taxon>Neoptera</taxon>
        <taxon>Endopterygota</taxon>
        <taxon>Hymenoptera</taxon>
        <taxon>Apocrita</taxon>
        <taxon>Aculeata</taxon>
        <taxon>Formicoidea</taxon>
        <taxon>Formicidae</taxon>
        <taxon>Formicinae</taxon>
        <taxon>Nylanderia</taxon>
    </lineage>
</organism>
<keyword evidence="9 10" id="KW-0807">Transducer</keyword>
<dbReference type="GO" id="GO:0007165">
    <property type="term" value="P:signal transduction"/>
    <property type="evidence" value="ECO:0007669"/>
    <property type="project" value="UniProtKB-KW"/>
</dbReference>
<dbReference type="GO" id="GO:0005549">
    <property type="term" value="F:odorant binding"/>
    <property type="evidence" value="ECO:0007669"/>
    <property type="project" value="InterPro"/>
</dbReference>
<feature type="transmembrane region" description="Helical" evidence="10">
    <location>
        <begin position="298"/>
        <end position="318"/>
    </location>
</feature>
<gene>
    <name evidence="11" type="primary">Or-252</name>
    <name evidence="11" type="synonym">Nful_v1.0-Or-252</name>
    <name evidence="11" type="ORF">NFUL_NFUL000402</name>
</gene>
<dbReference type="EMBL" id="SGBU01000008">
    <property type="protein sequence ID" value="KAF3054242.1"/>
    <property type="molecule type" value="Genomic_DNA"/>
</dbReference>
<name>A0A6G1LNV5_9HYME</name>
<dbReference type="AlphaFoldDB" id="A0A6G1LNV5"/>